<feature type="domain" description="Spore germination GerAC-like C-terminal" evidence="8">
    <location>
        <begin position="201"/>
        <end position="362"/>
    </location>
</feature>
<evidence type="ECO:0000256" key="1">
    <source>
        <dbReference type="ARBA" id="ARBA00004635"/>
    </source>
</evidence>
<dbReference type="InterPro" id="IPR046953">
    <property type="entry name" value="Spore_GerAC-like_C"/>
</dbReference>
<evidence type="ECO:0000256" key="3">
    <source>
        <dbReference type="ARBA" id="ARBA00022544"/>
    </source>
</evidence>
<accession>A0A162EKW9</accession>
<evidence type="ECO:0000256" key="4">
    <source>
        <dbReference type="ARBA" id="ARBA00022729"/>
    </source>
</evidence>
<evidence type="ECO:0000259" key="9">
    <source>
        <dbReference type="Pfam" id="PF25198"/>
    </source>
</evidence>
<dbReference type="Gene3D" id="3.30.300.210">
    <property type="entry name" value="Nutrient germinant receptor protein C, domain 3"/>
    <property type="match status" value="1"/>
</dbReference>
<evidence type="ECO:0000256" key="5">
    <source>
        <dbReference type="ARBA" id="ARBA00023136"/>
    </source>
</evidence>
<proteinExistence type="inferred from homology"/>
<dbReference type="STRING" id="519424.AZF04_17540"/>
<dbReference type="NCBIfam" id="TIGR02887">
    <property type="entry name" value="spore_ger_x_C"/>
    <property type="match status" value="1"/>
</dbReference>
<evidence type="ECO:0000256" key="2">
    <source>
        <dbReference type="ARBA" id="ARBA00007886"/>
    </source>
</evidence>
<dbReference type="Proteomes" id="UP000075806">
    <property type="component" value="Unassembled WGS sequence"/>
</dbReference>
<sequence length="368" mass="41833">MKRQVCNSLLCLFLLSGCIISTEIIDEISIISAIAYDKGSEDHLVKMSVNFPTFSEQVVERKIEQETLQGEGDTPKAIINKLNQRAQKPLVTGQLRMALFSEELADEGLEPYILPLYRDPTVGNRILLVVIEDGEAGELLINKISSEEQVGVFLADLVMQNMERGPIPNVNLHEFLFDLYSDARDPYLPIIRKKDGSVDITGLALFDRDVMKMKVDVAESFFIKLLLSNAGKSYHQFFVEVEDEKMPIVIEVVRSRLKRHLEHDEGEPKVTFTIDIKSEIYDTGGNINLENKMEADDIEKQIEEEIVRASERLLNMFRDQDIDPIGIGELYRSKTRNWHPDEWASTIYHQVSFEVEANVTLNVAGAVE</sequence>
<dbReference type="InterPro" id="IPR057336">
    <property type="entry name" value="GerAC_N"/>
</dbReference>
<evidence type="ECO:0000256" key="7">
    <source>
        <dbReference type="ARBA" id="ARBA00023288"/>
    </source>
</evidence>
<dbReference type="PROSITE" id="PS51257">
    <property type="entry name" value="PROKAR_LIPOPROTEIN"/>
    <property type="match status" value="1"/>
</dbReference>
<dbReference type="OrthoDB" id="2592518at2"/>
<keyword evidence="7" id="KW-0449">Lipoprotein</keyword>
<gene>
    <name evidence="10" type="ORF">AZF04_17540</name>
</gene>
<dbReference type="GO" id="GO:0009847">
    <property type="term" value="P:spore germination"/>
    <property type="evidence" value="ECO:0007669"/>
    <property type="project" value="InterPro"/>
</dbReference>
<comment type="subcellular location">
    <subcellularLocation>
        <location evidence="1">Membrane</location>
        <topology evidence="1">Lipid-anchor</topology>
    </subcellularLocation>
</comment>
<keyword evidence="3" id="KW-0309">Germination</keyword>
<evidence type="ECO:0000313" key="11">
    <source>
        <dbReference type="Proteomes" id="UP000075806"/>
    </source>
</evidence>
<keyword evidence="11" id="KW-1185">Reference proteome</keyword>
<comment type="caution">
    <text evidence="10">The sequence shown here is derived from an EMBL/GenBank/DDBJ whole genome shotgun (WGS) entry which is preliminary data.</text>
</comment>
<name>A0A162EKW9_9BACI</name>
<dbReference type="InterPro" id="IPR008844">
    <property type="entry name" value="Spore_GerAC-like"/>
</dbReference>
<comment type="similarity">
    <text evidence="2">Belongs to the GerABKC lipoprotein family.</text>
</comment>
<evidence type="ECO:0000256" key="6">
    <source>
        <dbReference type="ARBA" id="ARBA00023139"/>
    </source>
</evidence>
<organism evidence="10 11">
    <name type="scientific">Alkalihalobacillus trypoxylicola</name>
    <dbReference type="NCBI Taxonomy" id="519424"/>
    <lineage>
        <taxon>Bacteria</taxon>
        <taxon>Bacillati</taxon>
        <taxon>Bacillota</taxon>
        <taxon>Bacilli</taxon>
        <taxon>Bacillales</taxon>
        <taxon>Bacillaceae</taxon>
        <taxon>Alkalihalobacillus</taxon>
    </lineage>
</organism>
<dbReference type="Pfam" id="PF05504">
    <property type="entry name" value="Spore_GerAC"/>
    <property type="match status" value="1"/>
</dbReference>
<keyword evidence="4" id="KW-0732">Signal</keyword>
<dbReference type="RefSeq" id="WP_061948030.1">
    <property type="nucleotide sequence ID" value="NZ_LTAO01000009.1"/>
</dbReference>
<evidence type="ECO:0000313" key="10">
    <source>
        <dbReference type="EMBL" id="KYG33149.1"/>
    </source>
</evidence>
<keyword evidence="5" id="KW-0472">Membrane</keyword>
<dbReference type="InterPro" id="IPR038501">
    <property type="entry name" value="Spore_GerAC_C_sf"/>
</dbReference>
<dbReference type="GO" id="GO:0016020">
    <property type="term" value="C:membrane"/>
    <property type="evidence" value="ECO:0007669"/>
    <property type="project" value="UniProtKB-SubCell"/>
</dbReference>
<evidence type="ECO:0000259" key="8">
    <source>
        <dbReference type="Pfam" id="PF05504"/>
    </source>
</evidence>
<dbReference type="AlphaFoldDB" id="A0A162EKW9"/>
<dbReference type="EMBL" id="LTAO01000009">
    <property type="protein sequence ID" value="KYG33149.1"/>
    <property type="molecule type" value="Genomic_DNA"/>
</dbReference>
<protein>
    <submittedName>
        <fullName evidence="10">Uncharacterized protein</fullName>
    </submittedName>
</protein>
<feature type="domain" description="Spore germination protein N-terminal" evidence="9">
    <location>
        <begin position="23"/>
        <end position="192"/>
    </location>
</feature>
<dbReference type="Pfam" id="PF25198">
    <property type="entry name" value="Spore_GerAC_N"/>
    <property type="match status" value="1"/>
</dbReference>
<reference evidence="10" key="1">
    <citation type="submission" date="2016-02" db="EMBL/GenBank/DDBJ databases">
        <title>Genome sequence of Bacillus trypoxylicola KCTC 13244(T).</title>
        <authorList>
            <person name="Jeong H."/>
            <person name="Park S.-H."/>
            <person name="Choi S.-K."/>
        </authorList>
    </citation>
    <scope>NUCLEOTIDE SEQUENCE [LARGE SCALE GENOMIC DNA]</scope>
    <source>
        <strain evidence="10">KCTC 13244</strain>
    </source>
</reference>
<dbReference type="PANTHER" id="PTHR35789">
    <property type="entry name" value="SPORE GERMINATION PROTEIN B3"/>
    <property type="match status" value="1"/>
</dbReference>
<dbReference type="PANTHER" id="PTHR35789:SF1">
    <property type="entry name" value="SPORE GERMINATION PROTEIN B3"/>
    <property type="match status" value="1"/>
</dbReference>
<keyword evidence="6" id="KW-0564">Palmitate</keyword>